<feature type="compositionally biased region" description="Basic and acidic residues" evidence="1">
    <location>
        <begin position="441"/>
        <end position="451"/>
    </location>
</feature>
<feature type="region of interest" description="Disordered" evidence="1">
    <location>
        <begin position="768"/>
        <end position="915"/>
    </location>
</feature>
<feature type="compositionally biased region" description="Basic and acidic residues" evidence="1">
    <location>
        <begin position="1061"/>
        <end position="1092"/>
    </location>
</feature>
<gene>
    <name evidence="2" type="ORF">Cvel_23171</name>
</gene>
<feature type="region of interest" description="Disordered" evidence="1">
    <location>
        <begin position="473"/>
        <end position="649"/>
    </location>
</feature>
<feature type="region of interest" description="Disordered" evidence="1">
    <location>
        <begin position="230"/>
        <end position="312"/>
    </location>
</feature>
<feature type="compositionally biased region" description="Polar residues" evidence="1">
    <location>
        <begin position="634"/>
        <end position="649"/>
    </location>
</feature>
<evidence type="ECO:0000256" key="1">
    <source>
        <dbReference type="SAM" id="MobiDB-lite"/>
    </source>
</evidence>
<feature type="region of interest" description="Disordered" evidence="1">
    <location>
        <begin position="945"/>
        <end position="1426"/>
    </location>
</feature>
<name>A0A0G4GSB7_9ALVE</name>
<feature type="compositionally biased region" description="Acidic residues" evidence="1">
    <location>
        <begin position="830"/>
        <end position="839"/>
    </location>
</feature>
<protein>
    <submittedName>
        <fullName evidence="2">Uncharacterized protein</fullName>
    </submittedName>
</protein>
<feature type="compositionally biased region" description="Basic and acidic residues" evidence="1">
    <location>
        <begin position="962"/>
        <end position="976"/>
    </location>
</feature>
<feature type="compositionally biased region" description="Polar residues" evidence="1">
    <location>
        <begin position="995"/>
        <end position="1005"/>
    </location>
</feature>
<dbReference type="EMBL" id="CDMZ01001501">
    <property type="protein sequence ID" value="CEM33510.1"/>
    <property type="molecule type" value="Genomic_DNA"/>
</dbReference>
<evidence type="ECO:0000313" key="2">
    <source>
        <dbReference type="EMBL" id="CEM33510.1"/>
    </source>
</evidence>
<feature type="compositionally biased region" description="Basic residues" evidence="1">
    <location>
        <begin position="1338"/>
        <end position="1347"/>
    </location>
</feature>
<feature type="compositionally biased region" description="Basic and acidic residues" evidence="1">
    <location>
        <begin position="1931"/>
        <end position="1946"/>
    </location>
</feature>
<feature type="compositionally biased region" description="Basic and acidic residues" evidence="1">
    <location>
        <begin position="601"/>
        <end position="613"/>
    </location>
</feature>
<feature type="compositionally biased region" description="Gly residues" evidence="1">
    <location>
        <begin position="719"/>
        <end position="729"/>
    </location>
</feature>
<feature type="compositionally biased region" description="Basic and acidic residues" evidence="1">
    <location>
        <begin position="131"/>
        <end position="142"/>
    </location>
</feature>
<feature type="region of interest" description="Disordered" evidence="1">
    <location>
        <begin position="1928"/>
        <end position="1965"/>
    </location>
</feature>
<feature type="compositionally biased region" description="Low complexity" evidence="1">
    <location>
        <begin position="1308"/>
        <end position="1322"/>
    </location>
</feature>
<dbReference type="GO" id="GO:0005634">
    <property type="term" value="C:nucleus"/>
    <property type="evidence" value="ECO:0007669"/>
    <property type="project" value="TreeGrafter"/>
</dbReference>
<feature type="compositionally biased region" description="Pro residues" evidence="1">
    <location>
        <begin position="1323"/>
        <end position="1332"/>
    </location>
</feature>
<feature type="compositionally biased region" description="Polar residues" evidence="1">
    <location>
        <begin position="1447"/>
        <end position="1457"/>
    </location>
</feature>
<feature type="compositionally biased region" description="Basic and acidic residues" evidence="1">
    <location>
        <begin position="30"/>
        <end position="46"/>
    </location>
</feature>
<proteinExistence type="predicted"/>
<feature type="compositionally biased region" description="Basic and acidic residues" evidence="1">
    <location>
        <begin position="860"/>
        <end position="874"/>
    </location>
</feature>
<dbReference type="PANTHER" id="PTHR46010">
    <property type="entry name" value="PROTEIN IWS1 HOMOLOG"/>
    <property type="match status" value="1"/>
</dbReference>
<dbReference type="PANTHER" id="PTHR46010:SF1">
    <property type="entry name" value="PROTEIN IWS1 HOMOLOG"/>
    <property type="match status" value="1"/>
</dbReference>
<feature type="region of interest" description="Disordered" evidence="1">
    <location>
        <begin position="719"/>
        <end position="742"/>
    </location>
</feature>
<accession>A0A0G4GSB7</accession>
<feature type="compositionally biased region" description="Basic and acidic residues" evidence="1">
    <location>
        <begin position="788"/>
        <end position="821"/>
    </location>
</feature>
<feature type="compositionally biased region" description="Low complexity" evidence="1">
    <location>
        <begin position="1520"/>
        <end position="1537"/>
    </location>
</feature>
<feature type="region of interest" description="Disordered" evidence="1">
    <location>
        <begin position="1"/>
        <end position="200"/>
    </location>
</feature>
<reference evidence="2" key="1">
    <citation type="submission" date="2014-11" db="EMBL/GenBank/DDBJ databases">
        <authorList>
            <person name="Otto D Thomas"/>
            <person name="Naeem Raeece"/>
        </authorList>
    </citation>
    <scope>NUCLEOTIDE SEQUENCE</scope>
</reference>
<feature type="compositionally biased region" description="Low complexity" evidence="1">
    <location>
        <begin position="282"/>
        <end position="299"/>
    </location>
</feature>
<dbReference type="GO" id="GO:0016973">
    <property type="term" value="P:poly(A)+ mRNA export from nucleus"/>
    <property type="evidence" value="ECO:0007669"/>
    <property type="project" value="TreeGrafter"/>
</dbReference>
<feature type="compositionally biased region" description="Basic and acidic residues" evidence="1">
    <location>
        <begin position="236"/>
        <end position="256"/>
    </location>
</feature>
<feature type="compositionally biased region" description="Low complexity" evidence="1">
    <location>
        <begin position="768"/>
        <end position="781"/>
    </location>
</feature>
<feature type="compositionally biased region" description="Low complexity" evidence="1">
    <location>
        <begin position="1348"/>
        <end position="1367"/>
    </location>
</feature>
<feature type="region of interest" description="Disordered" evidence="1">
    <location>
        <begin position="1447"/>
        <end position="1691"/>
    </location>
</feature>
<dbReference type="VEuPathDB" id="CryptoDB:Cvel_23171"/>
<feature type="compositionally biased region" description="Basic and acidic residues" evidence="1">
    <location>
        <begin position="63"/>
        <end position="84"/>
    </location>
</feature>
<feature type="compositionally biased region" description="Pro residues" evidence="1">
    <location>
        <begin position="1170"/>
        <end position="1191"/>
    </location>
</feature>
<dbReference type="InterPro" id="IPR051037">
    <property type="entry name" value="RNAPII_TF_IWS1"/>
</dbReference>
<feature type="compositionally biased region" description="Acidic residues" evidence="1">
    <location>
        <begin position="1404"/>
        <end position="1413"/>
    </location>
</feature>
<feature type="compositionally biased region" description="Basic and acidic residues" evidence="1">
    <location>
        <begin position="1631"/>
        <end position="1642"/>
    </location>
</feature>
<feature type="compositionally biased region" description="Gly residues" evidence="1">
    <location>
        <begin position="375"/>
        <end position="390"/>
    </location>
</feature>
<sequence>MQRGPPDFLDASEERTLPGDGVATWSGGEGDIKEKGTRDLMDRQAADKNVNNNSGEPNLKKKWAGEKETGGGEEGDGRLNDRAARGQRKVKTSSSSSPSSSLSTARQEEEEQQRPTESQQPVSFASFMRMKSGEEAQRERDVSTAGRKTGSPPVFSDSDGFACSLMAVQSGDTRPTPMAKSNNKGDGEGSLDREDGANSLARVSMSDADCLTASAPSFPQRSLFGFQLAHEQGSGKAKERECVKVKRGGGRAEEGKASSASLSPSDTHIHLIMSEEVPAPPSSSSSSSSAGQSASVLRSSRTDAERATAASQKQAFAFVSAPGDPLFVLKGGEKSGEQRREKGTVPVYPFVPASLWGLSAPLSLSVASSPWWKGKGTGGMGQTGVGGSTGRSGQSLVETQTGTPDNRVGERSDSSPPAPPPLASKQTPCARPREDETETEQGDKEEQRHGDGLLPLLDSLPGMGVAAVANFSFPSPSLTADSDEPPLPPPDLDVTFQLLEGGGAGQEQREDEGDEGGGQTNTNPLDAVIPCPAQPQTASTTPVPAPPILMQGPSRIPTAVSTPNGNNGGQKEPQKVPSPLIPLPQGLISLVSKPPPQGKSAKPDCLKRPDQHRQQQQRKQQKANLSLPIPPNPLATSPKTSETSSVPLSVPTTIHSNPNALPGLGFGWFPPLPPFCCQGPFCSPLAPHFPSLPFFPGLPPPPNADAGVGGICGGGLGLQGHGGGTGGRSVGPNQSKSHKQPAVARDIPLPAPLPFAIPFHSGLFGAVRQQGQAPREQQQVRRGSGGENMRKGQARRDEEGGGEEARVGGGKRALDEGEERTRKKKKTEVVEEEEEDQEEEVSRKTNEERQTKKGKGKKLQVRETPKKGEGETPKKGKRLNQDGGVARASPHSLTQKNKKEQGRLVGPSVPVSVPNNLSTAQLLNAHPIFSHSLFPFLCPPFLPSSIGGTRCPPDKKKGKAPPGERDNRRNEREWLDVGRQLPPAYRPPDSFAFPLTSQPSSSRWATSHAPAAAAAPPLTQKKRRQKEKQRNGEEESRIGSRGIPTTQGGPGGDDFLLAEEESPREKGPHTQREAPTEGEQREVQIPMHRDVQEEGGGNYQPSFSGLCPSPSALSRAVSRRPFLPLETGPPSPSSSSLCKFGIPSPSPRGAGEGDPSPSLTGNLGISSRLWPPPAGPSPPNNMPGPSPPPMPGSFLGFQPSPPADFLPNGSSFPFPPPTMQRSVGLPSEAGDGVGERQQSVPPGPLSSPLDWAPSRDRPALSEFCLGPFGPQSRQGPWEMEREAVGDQTGLSRSAVSVGCVSEKDGRSQVQQQQQQKDVGGPQPQVPRFPPPAAEDTKAKKKRRRKQKSLLSSSSSSSSDSSSDSSSSSDDEQEDVQGGNFRPPPGHNSMTAPGAPRFFSSTDDFQTDDLEETQEASQEGRMVPRLIPFSRALPSLWGLGSTCMQKQKKSACSFSGLQQKAGKGGPKGRGEQFLFPPWAPWPHSSSSSSSCAAARPLVSLGGRKGMPPPPPPPTCAAWECPPRALGAATAATAPGVRPQQQKKTSHKKNQGQQQIRNKQGKEKTEASSKTQRNRPTKAEEGKKRPLSQQPKSKKKKQKLEQKEKNRQKRPAEEIVAGSDDCGTISISSGSSDAEREDLCEKAKVRGLRLSKKRAEGGSDLSGDSSGDDGGGGDEEEESRDGEESVEEVDNDELIARTAEIRKPLLKLLDVRTVPGLWRFPDDPAADEVAVGGRDSNGNPIAVQELNRVAEKRWLSPQIARGGKAAAVIGDGIFLSTAFVDGEGITEYVGHEVDTATALRLRSEGRGATLVSLHQEAHDKRKGGLCLIAEPLKSQLSEGLSEGLPGLGGGQYARLLPSEERLQVLKRTVADLKGKATPKANARMTRHFDSKIWKERIFLEATRRIQRGEEIYIRPEHFLSVTPAEWDAWQEEEERKTKRCGEKTGRRERAWKRRAQKASGDGVGGAA</sequence>
<feature type="compositionally biased region" description="Basic and acidic residues" evidence="1">
    <location>
        <begin position="1028"/>
        <end position="1038"/>
    </location>
</feature>
<feature type="compositionally biased region" description="Basic and acidic residues" evidence="1">
    <location>
        <begin position="840"/>
        <end position="851"/>
    </location>
</feature>
<feature type="region of interest" description="Disordered" evidence="1">
    <location>
        <begin position="375"/>
        <end position="459"/>
    </location>
</feature>
<feature type="compositionally biased region" description="Basic and acidic residues" evidence="1">
    <location>
        <begin position="183"/>
        <end position="196"/>
    </location>
</feature>
<feature type="compositionally biased region" description="Low complexity" evidence="1">
    <location>
        <begin position="93"/>
        <end position="105"/>
    </location>
</feature>
<feature type="compositionally biased region" description="Acidic residues" evidence="1">
    <location>
        <begin position="1669"/>
        <end position="1691"/>
    </location>
</feature>
<feature type="compositionally biased region" description="Basic and acidic residues" evidence="1">
    <location>
        <begin position="1597"/>
        <end position="1611"/>
    </location>
</feature>
<organism evidence="2">
    <name type="scientific">Chromera velia CCMP2878</name>
    <dbReference type="NCBI Taxonomy" id="1169474"/>
    <lineage>
        <taxon>Eukaryota</taxon>
        <taxon>Sar</taxon>
        <taxon>Alveolata</taxon>
        <taxon>Colpodellida</taxon>
        <taxon>Chromeraceae</taxon>
        <taxon>Chromera</taxon>
    </lineage>
</organism>